<dbReference type="InterPro" id="IPR052266">
    <property type="entry name" value="Miro-EF-hand_domain"/>
</dbReference>
<dbReference type="PROSITE" id="PS50222">
    <property type="entry name" value="EF_HAND_2"/>
    <property type="match status" value="1"/>
</dbReference>
<organism evidence="18 19">
    <name type="scientific">Malus domestica</name>
    <name type="common">Apple</name>
    <name type="synonym">Pyrus malus</name>
    <dbReference type="NCBI Taxonomy" id="3750"/>
    <lineage>
        <taxon>Eukaryota</taxon>
        <taxon>Viridiplantae</taxon>
        <taxon>Streptophyta</taxon>
        <taxon>Embryophyta</taxon>
        <taxon>Tracheophyta</taxon>
        <taxon>Spermatophyta</taxon>
        <taxon>Magnoliopsida</taxon>
        <taxon>eudicotyledons</taxon>
        <taxon>Gunneridae</taxon>
        <taxon>Pentapetalae</taxon>
        <taxon>rosids</taxon>
        <taxon>fabids</taxon>
        <taxon>Rosales</taxon>
        <taxon>Rosaceae</taxon>
        <taxon>Amygdaloideae</taxon>
        <taxon>Maleae</taxon>
        <taxon>Malus</taxon>
    </lineage>
</organism>
<dbReference type="GO" id="GO:0003924">
    <property type="term" value="F:GTPase activity"/>
    <property type="evidence" value="ECO:0007669"/>
    <property type="project" value="InterPro"/>
</dbReference>
<evidence type="ECO:0000256" key="11">
    <source>
        <dbReference type="ARBA" id="ARBA00023128"/>
    </source>
</evidence>
<evidence type="ECO:0000256" key="13">
    <source>
        <dbReference type="ARBA" id="ARBA00023136"/>
    </source>
</evidence>
<dbReference type="STRING" id="3750.A0A498IPZ9"/>
<feature type="transmembrane region" description="Helical" evidence="15">
    <location>
        <begin position="623"/>
        <end position="645"/>
    </location>
</feature>
<evidence type="ECO:0000256" key="6">
    <source>
        <dbReference type="ARBA" id="ARBA00022741"/>
    </source>
</evidence>
<feature type="domain" description="EF-hand" evidence="16">
    <location>
        <begin position="327"/>
        <end position="362"/>
    </location>
</feature>
<evidence type="ECO:0000256" key="8">
    <source>
        <dbReference type="ARBA" id="ARBA00022801"/>
    </source>
</evidence>
<evidence type="ECO:0000313" key="19">
    <source>
        <dbReference type="Proteomes" id="UP000290289"/>
    </source>
</evidence>
<name>A0A498IPZ9_MALDO</name>
<evidence type="ECO:0000256" key="1">
    <source>
        <dbReference type="ARBA" id="ARBA00004200"/>
    </source>
</evidence>
<dbReference type="SUPFAM" id="SSF52540">
    <property type="entry name" value="P-loop containing nucleoside triphosphate hydrolases"/>
    <property type="match status" value="2"/>
</dbReference>
<evidence type="ECO:0000259" key="17">
    <source>
        <dbReference type="PROSITE" id="PS51423"/>
    </source>
</evidence>
<dbReference type="EMBL" id="RDQH01000337">
    <property type="protein sequence ID" value="RXH84205.1"/>
    <property type="molecule type" value="Genomic_DNA"/>
</dbReference>
<dbReference type="GO" id="GO:0005509">
    <property type="term" value="F:calcium ion binding"/>
    <property type="evidence" value="ECO:0007669"/>
    <property type="project" value="InterPro"/>
</dbReference>
<dbReference type="InterPro" id="IPR020860">
    <property type="entry name" value="MIRO_dom"/>
</dbReference>
<dbReference type="PANTHER" id="PTHR46819:SF1">
    <property type="entry name" value="EF-HAND CALCIUM-BINDING DOMAIN-CONTAINING PROTEIN 7"/>
    <property type="match status" value="1"/>
</dbReference>
<dbReference type="InterPro" id="IPR002048">
    <property type="entry name" value="EF_hand_dom"/>
</dbReference>
<dbReference type="GO" id="GO:0005525">
    <property type="term" value="F:GTP binding"/>
    <property type="evidence" value="ECO:0007669"/>
    <property type="project" value="UniProtKB-KW"/>
</dbReference>
<dbReference type="InterPro" id="IPR021181">
    <property type="entry name" value="Miro"/>
</dbReference>
<dbReference type="Pfam" id="PF08356">
    <property type="entry name" value="EF_assoc_2"/>
    <property type="match status" value="1"/>
</dbReference>
<evidence type="ECO:0000256" key="9">
    <source>
        <dbReference type="ARBA" id="ARBA00022837"/>
    </source>
</evidence>
<dbReference type="AlphaFoldDB" id="A0A498IPZ9"/>
<dbReference type="Pfam" id="PF08355">
    <property type="entry name" value="EF_assoc_1"/>
    <property type="match status" value="1"/>
</dbReference>
<dbReference type="Gene3D" id="3.40.50.300">
    <property type="entry name" value="P-loop containing nucleotide triphosphate hydrolases"/>
    <property type="match status" value="2"/>
</dbReference>
<dbReference type="Gene3D" id="1.10.238.10">
    <property type="entry name" value="EF-hand"/>
    <property type="match status" value="2"/>
</dbReference>
<comment type="similarity">
    <text evidence="2 14">Belongs to the mitochondrial Rho GTPase family.</text>
</comment>
<dbReference type="SMART" id="SM00174">
    <property type="entry name" value="RHO"/>
    <property type="match status" value="1"/>
</dbReference>
<dbReference type="PANTHER" id="PTHR46819">
    <property type="entry name" value="EF-HAND CALCIUM-BINDING DOMAIN-CONTAINING PROTEIN 7"/>
    <property type="match status" value="1"/>
</dbReference>
<keyword evidence="7 14" id="KW-1000">Mitochondrion outer membrane</keyword>
<evidence type="ECO:0000256" key="14">
    <source>
        <dbReference type="PIRNR" id="PIRNR037488"/>
    </source>
</evidence>
<dbReference type="FunFam" id="3.40.50.300:FF:000553">
    <property type="entry name" value="Mitochondrial Rho GTPase"/>
    <property type="match status" value="1"/>
</dbReference>
<keyword evidence="12 14" id="KW-0342">GTP-binding</keyword>
<dbReference type="FunFam" id="1.10.238.10:FF:000011">
    <property type="entry name" value="Mitochondrial Rho GTPase"/>
    <property type="match status" value="1"/>
</dbReference>
<comment type="caution">
    <text evidence="18">The sequence shown here is derived from an EMBL/GenBank/DDBJ whole genome shotgun (WGS) entry which is preliminary data.</text>
</comment>
<comment type="subcellular location">
    <subcellularLocation>
        <location evidence="1 14">Mitochondrion outer membrane</location>
        <topology evidence="1 14">Single-pass type IV membrane protein</topology>
    </subcellularLocation>
</comment>
<dbReference type="EC" id="3.6.5.-" evidence="14"/>
<dbReference type="InterPro" id="IPR001806">
    <property type="entry name" value="Small_GTPase"/>
</dbReference>
<keyword evidence="3 15" id="KW-0812">Transmembrane</keyword>
<keyword evidence="13 14" id="KW-0472">Membrane</keyword>
<keyword evidence="6 14" id="KW-0547">Nucleotide-binding</keyword>
<keyword evidence="8 14" id="KW-0378">Hydrolase</keyword>
<evidence type="ECO:0000256" key="5">
    <source>
        <dbReference type="ARBA" id="ARBA00022737"/>
    </source>
</evidence>
<evidence type="ECO:0000256" key="12">
    <source>
        <dbReference type="ARBA" id="ARBA00023134"/>
    </source>
</evidence>
<dbReference type="InterPro" id="IPR018247">
    <property type="entry name" value="EF_Hand_1_Ca_BS"/>
</dbReference>
<evidence type="ECO:0000256" key="3">
    <source>
        <dbReference type="ARBA" id="ARBA00022692"/>
    </source>
</evidence>
<evidence type="ECO:0000256" key="4">
    <source>
        <dbReference type="ARBA" id="ARBA00022723"/>
    </source>
</evidence>
<dbReference type="PRINTS" id="PR00449">
    <property type="entry name" value="RASTRNSFRMNG"/>
</dbReference>
<keyword evidence="11 14" id="KW-0496">Mitochondrion</keyword>
<dbReference type="PROSITE" id="PS00018">
    <property type="entry name" value="EF_HAND_1"/>
    <property type="match status" value="2"/>
</dbReference>
<evidence type="ECO:0000256" key="10">
    <source>
        <dbReference type="ARBA" id="ARBA00022989"/>
    </source>
</evidence>
<gene>
    <name evidence="18" type="ORF">DVH24_027104</name>
</gene>
<dbReference type="PROSITE" id="PS51423">
    <property type="entry name" value="MIRO"/>
    <property type="match status" value="2"/>
</dbReference>
<feature type="domain" description="Miro" evidence="17">
    <location>
        <begin position="10"/>
        <end position="191"/>
    </location>
</feature>
<dbReference type="InterPro" id="IPR013567">
    <property type="entry name" value="EF_hand_assoc_2"/>
</dbReference>
<dbReference type="GO" id="GO:0007005">
    <property type="term" value="P:mitochondrion organization"/>
    <property type="evidence" value="ECO:0007669"/>
    <property type="project" value="InterPro"/>
</dbReference>
<feature type="domain" description="Miro" evidence="17">
    <location>
        <begin position="435"/>
        <end position="603"/>
    </location>
</feature>
<dbReference type="Pfam" id="PF00071">
    <property type="entry name" value="Ras"/>
    <property type="match status" value="1"/>
</dbReference>
<protein>
    <recommendedName>
        <fullName evidence="14">Mitochondrial Rho GTPase</fullName>
        <ecNumber evidence="14">3.6.5.-</ecNumber>
    </recommendedName>
</protein>
<dbReference type="SUPFAM" id="SSF47473">
    <property type="entry name" value="EF-hand"/>
    <property type="match status" value="1"/>
</dbReference>
<dbReference type="InterPro" id="IPR013566">
    <property type="entry name" value="EF_hand_assoc_1"/>
</dbReference>
<keyword evidence="10 15" id="KW-1133">Transmembrane helix</keyword>
<dbReference type="InterPro" id="IPR027417">
    <property type="entry name" value="P-loop_NTPase"/>
</dbReference>
<keyword evidence="5" id="KW-0677">Repeat</keyword>
<dbReference type="Proteomes" id="UP000290289">
    <property type="component" value="Chromosome 11"/>
</dbReference>
<dbReference type="InterPro" id="IPR011992">
    <property type="entry name" value="EF-hand-dom_pair"/>
</dbReference>
<dbReference type="PIRSF" id="PIRSF037488">
    <property type="entry name" value="Mt_Rho_GTPase"/>
    <property type="match status" value="1"/>
</dbReference>
<dbReference type="SMART" id="SM00175">
    <property type="entry name" value="RAB"/>
    <property type="match status" value="1"/>
</dbReference>
<evidence type="ECO:0000256" key="15">
    <source>
        <dbReference type="SAM" id="Phobius"/>
    </source>
</evidence>
<evidence type="ECO:0000259" key="16">
    <source>
        <dbReference type="PROSITE" id="PS50222"/>
    </source>
</evidence>
<keyword evidence="19" id="KW-1185">Reference proteome</keyword>
<keyword evidence="4" id="KW-0479">Metal-binding</keyword>
<evidence type="ECO:0000256" key="7">
    <source>
        <dbReference type="ARBA" id="ARBA00022787"/>
    </source>
</evidence>
<sequence length="656" mass="73165">MSALMYTGKRTGVRVVVSGERGTGKSTLIAAVATDAFDPAVPPVLPPTRLAADMFPDHVPLTIIDTSSSLENCSKRNEELKRADVVVLTYACDQPMTLTRLTTYWLLELRHLEVCNSIIQVVRCYEIVRVPVILVGCKLDLRNPQEQMSMEQVMAPIMHRFREIQTCIECSASAQVQVPEVFHYASKAVLHPITPLFDQETQSLQPRCIRALKRIFTLCDCDMDGALNDEELNKFQVECFNAPLQPEEIVGVKRVVHERKPEGVNDIGLTPEGFYYLHTLFIERERIETTWSVLRKFGYDDGLKLREDLLVLPSKRFPDQSMELTSEAIEHLKGIFRINDRDNDGALQPHELDNLFSTAPQNPWSEAPYEDAAETTASGNLPLNAFLSEWALMTLIDPKQSLANLIYVGFNGSPASVIHVTRRRAVDRKKQKTERNVFNCFVFGPKNAGKSALLNSFIGRPFSKSETIPTGERYAVNVINQIGGNKTLVLREIPEDEVKTHLSDKTFLAACDVAVFVHASSSEHSWKRSRELLVEVAKQGEESGFGVPCLLVAAKDDLGAYPMAVRDSVAISHELGIEAPVRVSMKLSTMNDVFYKIVNVAEHPHLSIPETEARRNRKKYLQVVNQSLLCVSVGAAIAVVGLAAYRAYAARRNASG</sequence>
<accession>A0A498IPZ9</accession>
<proteinExistence type="inferred from homology"/>
<dbReference type="GO" id="GO:0005741">
    <property type="term" value="C:mitochondrial outer membrane"/>
    <property type="evidence" value="ECO:0007669"/>
    <property type="project" value="UniProtKB-SubCell"/>
</dbReference>
<evidence type="ECO:0000256" key="2">
    <source>
        <dbReference type="ARBA" id="ARBA00007981"/>
    </source>
</evidence>
<evidence type="ECO:0000313" key="18">
    <source>
        <dbReference type="EMBL" id="RXH84205.1"/>
    </source>
</evidence>
<reference evidence="18 19" key="1">
    <citation type="submission" date="2018-10" db="EMBL/GenBank/DDBJ databases">
        <title>A high-quality apple genome assembly.</title>
        <authorList>
            <person name="Hu J."/>
        </authorList>
    </citation>
    <scope>NUCLEOTIDE SEQUENCE [LARGE SCALE GENOMIC DNA]</scope>
    <source>
        <strain evidence="19">cv. HFTH1</strain>
        <tissue evidence="18">Young leaf</tissue>
    </source>
</reference>
<keyword evidence="9 14" id="KW-0106">Calcium</keyword>